<evidence type="ECO:0000313" key="2">
    <source>
        <dbReference type="EMBL" id="MDS0255066.1"/>
    </source>
</evidence>
<gene>
    <name evidence="1" type="ORF">GCM10009006_17510</name>
    <name evidence="2" type="ORF">NC662_15235</name>
</gene>
<keyword evidence="4" id="KW-1185">Reference proteome</keyword>
<dbReference type="EMBL" id="BMON01000002">
    <property type="protein sequence ID" value="GGM36847.1"/>
    <property type="molecule type" value="Genomic_DNA"/>
</dbReference>
<dbReference type="EMBL" id="JAMQCP010000002">
    <property type="protein sequence ID" value="MDS0255066.1"/>
    <property type="molecule type" value="Genomic_DNA"/>
</dbReference>
<name>A0A830FD26_HALAR</name>
<dbReference type="Proteomes" id="UP000656367">
    <property type="component" value="Unassembled WGS sequence"/>
</dbReference>
<evidence type="ECO:0000313" key="4">
    <source>
        <dbReference type="Proteomes" id="UP001248536"/>
    </source>
</evidence>
<dbReference type="AlphaFoldDB" id="A0A830FD26"/>
<reference evidence="2 4" key="3">
    <citation type="submission" date="2022-06" db="EMBL/GenBank/DDBJ databases">
        <title>Haloarcula sp. a new haloarchaeum isolate from saline soil.</title>
        <authorList>
            <person name="Strakova D."/>
            <person name="Galisteo C."/>
            <person name="Sanchez-Porro C."/>
            <person name="Ventosa A."/>
        </authorList>
    </citation>
    <scope>NUCLEOTIDE SEQUENCE [LARGE SCALE GENOMIC DNA]</scope>
    <source>
        <strain evidence="2 4">JCM 15760</strain>
    </source>
</reference>
<dbReference type="Proteomes" id="UP001248536">
    <property type="component" value="Unassembled WGS sequence"/>
</dbReference>
<sequence length="226" mass="26753">MPGYIRGFVEREFAEGWEFVCRVDPFTGNQGDFKYVFFGTGWASALDPVVHTHGLPDDLAPNTKLAMMGRGSNAIDRLSNKDLYDQFQAFRERLRDHTPPRHMYLEELLEFDWESGISDANRASLAEHGPNMALHMVLRLFDLIDSTGTKYSEWESEAEEGWRHKFVDRDDIETLLRGDLVEFEDRWVSLQARSRHELLPEDWFDLLRLLYLDDYRDVRFIFYWHH</sequence>
<accession>A0A830FD26</accession>
<evidence type="ECO:0000313" key="3">
    <source>
        <dbReference type="Proteomes" id="UP000656367"/>
    </source>
</evidence>
<reference evidence="1" key="1">
    <citation type="journal article" date="2014" name="Int. J. Syst. Evol. Microbiol.">
        <title>Complete genome sequence of Corynebacterium casei LMG S-19264T (=DSM 44701T), isolated from a smear-ripened cheese.</title>
        <authorList>
            <consortium name="US DOE Joint Genome Institute (JGI-PGF)"/>
            <person name="Walter F."/>
            <person name="Albersmeier A."/>
            <person name="Kalinowski J."/>
            <person name="Ruckert C."/>
        </authorList>
    </citation>
    <scope>NUCLEOTIDE SEQUENCE</scope>
    <source>
        <strain evidence="1">JCM 15759</strain>
    </source>
</reference>
<proteinExistence type="predicted"/>
<reference evidence="1" key="2">
    <citation type="submission" date="2020-09" db="EMBL/GenBank/DDBJ databases">
        <authorList>
            <person name="Sun Q."/>
            <person name="Ohkuma M."/>
        </authorList>
    </citation>
    <scope>NUCLEOTIDE SEQUENCE</scope>
    <source>
        <strain evidence="1">JCM 15759</strain>
    </source>
</reference>
<organism evidence="1 3">
    <name type="scientific">Haloarcula argentinensis</name>
    <dbReference type="NCBI Taxonomy" id="43776"/>
    <lineage>
        <taxon>Archaea</taxon>
        <taxon>Methanobacteriati</taxon>
        <taxon>Methanobacteriota</taxon>
        <taxon>Stenosarchaea group</taxon>
        <taxon>Halobacteria</taxon>
        <taxon>Halobacteriales</taxon>
        <taxon>Haloarculaceae</taxon>
        <taxon>Haloarcula</taxon>
    </lineage>
</organism>
<protein>
    <submittedName>
        <fullName evidence="1">Uncharacterized protein</fullName>
    </submittedName>
</protein>
<dbReference type="RefSeq" id="WP_005536706.1">
    <property type="nucleotide sequence ID" value="NZ_BAABDY010000004.1"/>
</dbReference>
<comment type="caution">
    <text evidence="1">The sequence shown here is derived from an EMBL/GenBank/DDBJ whole genome shotgun (WGS) entry which is preliminary data.</text>
</comment>
<evidence type="ECO:0000313" key="1">
    <source>
        <dbReference type="EMBL" id="GGM36847.1"/>
    </source>
</evidence>